<proteinExistence type="predicted"/>
<dbReference type="PANTHER" id="PTHR31900:SF25">
    <property type="entry name" value="FBD DOMAIN-CONTAINING PROTEIN"/>
    <property type="match status" value="1"/>
</dbReference>
<dbReference type="InterPro" id="IPR006566">
    <property type="entry name" value="FBD"/>
</dbReference>
<dbReference type="InterPro" id="IPR050232">
    <property type="entry name" value="FBL13/AtMIF1-like"/>
</dbReference>
<feature type="domain" description="FBD" evidence="1">
    <location>
        <begin position="370"/>
        <end position="440"/>
    </location>
</feature>
<accession>A0ABM0WPH4</accession>
<dbReference type="Pfam" id="PF24758">
    <property type="entry name" value="LRR_At5g56370"/>
    <property type="match status" value="1"/>
</dbReference>
<dbReference type="RefSeq" id="XP_010474185.1">
    <property type="nucleotide sequence ID" value="XM_010475883.2"/>
</dbReference>
<evidence type="ECO:0000259" key="1">
    <source>
        <dbReference type="SMART" id="SM00579"/>
    </source>
</evidence>
<dbReference type="InterPro" id="IPR055411">
    <property type="entry name" value="LRR_FXL15/At3g58940/PEG3-like"/>
</dbReference>
<reference evidence="3" key="2">
    <citation type="submission" date="2025-08" db="UniProtKB">
        <authorList>
            <consortium name="RefSeq"/>
        </authorList>
    </citation>
    <scope>IDENTIFICATION</scope>
    <source>
        <tissue evidence="3">Leaf</tissue>
    </source>
</reference>
<gene>
    <name evidence="3" type="primary">LOC104753661</name>
</gene>
<dbReference type="GeneID" id="104753661"/>
<organism evidence="2 3">
    <name type="scientific">Camelina sativa</name>
    <name type="common">False flax</name>
    <name type="synonym">Myagrum sativum</name>
    <dbReference type="NCBI Taxonomy" id="90675"/>
    <lineage>
        <taxon>Eukaryota</taxon>
        <taxon>Viridiplantae</taxon>
        <taxon>Streptophyta</taxon>
        <taxon>Embryophyta</taxon>
        <taxon>Tracheophyta</taxon>
        <taxon>Spermatophyta</taxon>
        <taxon>Magnoliopsida</taxon>
        <taxon>eudicotyledons</taxon>
        <taxon>Gunneridae</taxon>
        <taxon>Pentapetalae</taxon>
        <taxon>rosids</taxon>
        <taxon>malvids</taxon>
        <taxon>Brassicales</taxon>
        <taxon>Brassicaceae</taxon>
        <taxon>Camelineae</taxon>
        <taxon>Camelina</taxon>
    </lineage>
</organism>
<protein>
    <submittedName>
        <fullName evidence="3">FBD-associated F-box protein At5g53635</fullName>
    </submittedName>
</protein>
<evidence type="ECO:0000313" key="3">
    <source>
        <dbReference type="RefSeq" id="XP_010474185.1"/>
    </source>
</evidence>
<dbReference type="SUPFAM" id="SSF52047">
    <property type="entry name" value="RNI-like"/>
    <property type="match status" value="1"/>
</dbReference>
<dbReference type="PANTHER" id="PTHR31900">
    <property type="entry name" value="F-BOX/RNI SUPERFAMILY PROTEIN-RELATED"/>
    <property type="match status" value="1"/>
</dbReference>
<reference evidence="2" key="1">
    <citation type="journal article" date="2014" name="Nat. Commun.">
        <title>The emerging biofuel crop Camelina sativa retains a highly undifferentiated hexaploid genome structure.</title>
        <authorList>
            <person name="Kagale S."/>
            <person name="Koh C."/>
            <person name="Nixon J."/>
            <person name="Bollina V."/>
            <person name="Clarke W.E."/>
            <person name="Tuteja R."/>
            <person name="Spillane C."/>
            <person name="Robinson S.J."/>
            <person name="Links M.G."/>
            <person name="Clarke C."/>
            <person name="Higgins E.E."/>
            <person name="Huebert T."/>
            <person name="Sharpe A.G."/>
            <person name="Parkin I.A."/>
        </authorList>
    </citation>
    <scope>NUCLEOTIDE SEQUENCE [LARGE SCALE GENOMIC DNA]</scope>
    <source>
        <strain evidence="2">cv. DH55</strain>
    </source>
</reference>
<dbReference type="Proteomes" id="UP000694864">
    <property type="component" value="Chromosome 2"/>
</dbReference>
<sequence length="440" mass="50246">MKLDGISELPDPLLCDILSRLPLKKATSILSHRNLWLCLPRLELDIRDFPNNFNAFLSLGNRFFHSNRVSGINKFKVYLFDDNGASNVEDVSYLTSWIEAAVKRGVQHLDVFCPPDIGRYEIPTSLCICKTLVSLKLHEVVMTNAAEFVFLPCLKTMHLKYCYYGKVATFERLISCCPVLEKLKIVECETQDYYKCIQVHSLSVKKLNINLRDCIGGSEKYGVVIDAPLLGSLTIDDDKTESYIINNLSANAKLDINLDFGLQDLDEASVSSRRSSIRDFLLGISKVEEMIVYQNILKIIFHYSKLEPMPQFGYMSRLYAYIYVPDLKWLLTLLASCPNLKSLILVWDFYEAQQLHSEEMNHMSFPFVPECLLSSLKSVVIKTSISGHASEMKIVRYFLENSVILKKLTLRLNDRANVNGILKKLLKIPRRSITCEVVVK</sequence>
<dbReference type="Pfam" id="PF08387">
    <property type="entry name" value="FBD"/>
    <property type="match status" value="1"/>
</dbReference>
<name>A0ABM0WPH4_CAMSA</name>
<keyword evidence="2" id="KW-1185">Reference proteome</keyword>
<dbReference type="SMART" id="SM00579">
    <property type="entry name" value="FBD"/>
    <property type="match status" value="1"/>
</dbReference>
<evidence type="ECO:0000313" key="2">
    <source>
        <dbReference type="Proteomes" id="UP000694864"/>
    </source>
</evidence>